<dbReference type="PROSITE" id="PS51219">
    <property type="entry name" value="DPCK"/>
    <property type="match status" value="1"/>
</dbReference>
<feature type="non-terminal residue" evidence="4">
    <location>
        <position position="518"/>
    </location>
</feature>
<dbReference type="Pfam" id="PF01121">
    <property type="entry name" value="CoaE"/>
    <property type="match status" value="1"/>
</dbReference>
<evidence type="ECO:0000313" key="4">
    <source>
        <dbReference type="EMBL" id="KFM81247.1"/>
    </source>
</evidence>
<dbReference type="GO" id="GO:0005524">
    <property type="term" value="F:ATP binding"/>
    <property type="evidence" value="ECO:0007669"/>
    <property type="project" value="UniProtKB-KW"/>
</dbReference>
<evidence type="ECO:0000256" key="2">
    <source>
        <dbReference type="ARBA" id="ARBA00022840"/>
    </source>
</evidence>
<dbReference type="NCBIfam" id="NF001985">
    <property type="entry name" value="PRK00777.1"/>
    <property type="match status" value="1"/>
</dbReference>
<dbReference type="InterPro" id="IPR014729">
    <property type="entry name" value="Rossmann-like_a/b/a_fold"/>
</dbReference>
<dbReference type="GO" id="GO:0004140">
    <property type="term" value="F:dephospho-CoA kinase activity"/>
    <property type="evidence" value="ECO:0007669"/>
    <property type="project" value="InterPro"/>
</dbReference>
<evidence type="ECO:0000259" key="3">
    <source>
        <dbReference type="Pfam" id="PF01467"/>
    </source>
</evidence>
<dbReference type="InterPro" id="IPR027417">
    <property type="entry name" value="P-loop_NTPase"/>
</dbReference>
<reference evidence="4 5" key="1">
    <citation type="submission" date="2013-11" db="EMBL/GenBank/DDBJ databases">
        <title>Genome sequencing of Stegodyphus mimosarum.</title>
        <authorList>
            <person name="Bechsgaard J."/>
        </authorList>
    </citation>
    <scope>NUCLEOTIDE SEQUENCE [LARGE SCALE GENOMIC DNA]</scope>
</reference>
<dbReference type="EMBL" id="KK121797">
    <property type="protein sequence ID" value="KFM81247.1"/>
    <property type="molecule type" value="Genomic_DNA"/>
</dbReference>
<dbReference type="AlphaFoldDB" id="A0A087UV58"/>
<feature type="domain" description="Cytidyltransferase-like" evidence="3">
    <location>
        <begin position="156"/>
        <end position="267"/>
    </location>
</feature>
<dbReference type="InterPro" id="IPR001977">
    <property type="entry name" value="Depp_CoAkinase"/>
</dbReference>
<evidence type="ECO:0000256" key="1">
    <source>
        <dbReference type="ARBA" id="ARBA00022741"/>
    </source>
</evidence>
<proteinExistence type="predicted"/>
<organism evidence="4 5">
    <name type="scientific">Stegodyphus mimosarum</name>
    <name type="common">African social velvet spider</name>
    <dbReference type="NCBI Taxonomy" id="407821"/>
    <lineage>
        <taxon>Eukaryota</taxon>
        <taxon>Metazoa</taxon>
        <taxon>Ecdysozoa</taxon>
        <taxon>Arthropoda</taxon>
        <taxon>Chelicerata</taxon>
        <taxon>Arachnida</taxon>
        <taxon>Araneae</taxon>
        <taxon>Araneomorphae</taxon>
        <taxon>Entelegynae</taxon>
        <taxon>Eresoidea</taxon>
        <taxon>Eresidae</taxon>
        <taxon>Stegodyphus</taxon>
    </lineage>
</organism>
<dbReference type="GO" id="GO:0015937">
    <property type="term" value="P:coenzyme A biosynthetic process"/>
    <property type="evidence" value="ECO:0007669"/>
    <property type="project" value="InterPro"/>
</dbReference>
<dbReference type="SUPFAM" id="SSF52540">
    <property type="entry name" value="P-loop containing nucleoside triphosphate hydrolases"/>
    <property type="match status" value="1"/>
</dbReference>
<name>A0A087UV58_STEMI</name>
<keyword evidence="1" id="KW-0547">Nucleotide-binding</keyword>
<dbReference type="NCBIfam" id="TIGR00125">
    <property type="entry name" value="cyt_tran_rel"/>
    <property type="match status" value="1"/>
</dbReference>
<gene>
    <name evidence="4" type="ORF">X975_21158</name>
</gene>
<dbReference type="InterPro" id="IPR004821">
    <property type="entry name" value="Cyt_trans-like"/>
</dbReference>
<dbReference type="CDD" id="cd02164">
    <property type="entry name" value="PPAT_CoAS"/>
    <property type="match status" value="1"/>
</dbReference>
<dbReference type="Gene3D" id="3.40.50.620">
    <property type="entry name" value="HUPs"/>
    <property type="match status" value="1"/>
</dbReference>
<dbReference type="OMA" id="EIHCHEV"/>
<dbReference type="Proteomes" id="UP000054359">
    <property type="component" value="Unassembled WGS sequence"/>
</dbReference>
<protein>
    <submittedName>
        <fullName evidence="4">Bifunctional coenzyme A synthase</fullName>
    </submittedName>
</protein>
<accession>A0A087UV58</accession>
<dbReference type="OrthoDB" id="330671at2759"/>
<evidence type="ECO:0000313" key="5">
    <source>
        <dbReference type="Proteomes" id="UP000054359"/>
    </source>
</evidence>
<dbReference type="SUPFAM" id="SSF52374">
    <property type="entry name" value="Nucleotidylyl transferase"/>
    <property type="match status" value="1"/>
</dbReference>
<dbReference type="Pfam" id="PF01467">
    <property type="entry name" value="CTP_transf_like"/>
    <property type="match status" value="1"/>
</dbReference>
<dbReference type="Gene3D" id="3.40.50.300">
    <property type="entry name" value="P-loop containing nucleotide triphosphate hydrolases"/>
    <property type="match status" value="1"/>
</dbReference>
<sequence>MYQTALLLLTGPLHYVIESITQYLKYANKTNVKFLYVKLEPEFNRPVSKSDPRNLLRLSSFIPIIYGKASSVCENLDVRVLLNGKKQTNSNGKFSKFDLILTNNDEDDCNITQYIDICFEQNCCNILKLDDTQFTVLNAECQNSLPKFQTYKTVCLGGTFDRLHNGHKVLLSEAALRATDKLIVGVTDKPMLKRKVLWELIEPVEKRIEEVSKFLCDVDCSLSYEIVPIVDPYGPTVTTPDIDCIVVSAETKTGGEKVNQERRKRGMSELSMHIVDLVQNANRNPEEEEKMSSSTSRMHLLGKPLLKSQIIPNSNTSYIILLKGQLMSGKSYIAKCFEQFGVFLICCSDVIQSLLNEDKDLREIITKNFGENLTSDDGSFDYEKFTLECLGNKEKREWIAQTISNKVNYIIEQNLQVHLKTGRCIVLLKQSTLLELKLKTGIDEIWTTILPVSETVRRLKEFYNISEDVATNILKYVPSNEELIHGSNIVFCNLWSTDYTQQQVQRAWCYVKGMLGKL</sequence>
<keyword evidence="2" id="KW-0067">ATP-binding</keyword>
<keyword evidence="5" id="KW-1185">Reference proteome</keyword>
<dbReference type="FunFam" id="3.40.50.620:FF:000089">
    <property type="entry name" value="Bifunctional coenzyme A synthase"/>
    <property type="match status" value="1"/>
</dbReference>
<dbReference type="STRING" id="407821.A0A087UV58"/>
<dbReference type="PANTHER" id="PTHR10695:SF46">
    <property type="entry name" value="BIFUNCTIONAL COENZYME A SYNTHASE-RELATED"/>
    <property type="match status" value="1"/>
</dbReference>
<dbReference type="PANTHER" id="PTHR10695">
    <property type="entry name" value="DEPHOSPHO-COA KINASE-RELATED"/>
    <property type="match status" value="1"/>
</dbReference>